<organism evidence="1 2">
    <name type="scientific">Coniosporium uncinatum</name>
    <dbReference type="NCBI Taxonomy" id="93489"/>
    <lineage>
        <taxon>Eukaryota</taxon>
        <taxon>Fungi</taxon>
        <taxon>Dikarya</taxon>
        <taxon>Ascomycota</taxon>
        <taxon>Pezizomycotina</taxon>
        <taxon>Dothideomycetes</taxon>
        <taxon>Dothideomycetes incertae sedis</taxon>
        <taxon>Coniosporium</taxon>
    </lineage>
</organism>
<evidence type="ECO:0000313" key="1">
    <source>
        <dbReference type="EMBL" id="KAK3045000.1"/>
    </source>
</evidence>
<reference evidence="1" key="1">
    <citation type="submission" date="2024-09" db="EMBL/GenBank/DDBJ databases">
        <title>Black Yeasts Isolated from many extreme environments.</title>
        <authorList>
            <person name="Coleine C."/>
            <person name="Stajich J.E."/>
            <person name="Selbmann L."/>
        </authorList>
    </citation>
    <scope>NUCLEOTIDE SEQUENCE</scope>
    <source>
        <strain evidence="1">CCFEE 5737</strain>
    </source>
</reference>
<accession>A0ACC3CUS7</accession>
<gene>
    <name evidence="1" type="ORF">LTS18_014814</name>
</gene>
<dbReference type="Proteomes" id="UP001186974">
    <property type="component" value="Unassembled WGS sequence"/>
</dbReference>
<name>A0ACC3CUS7_9PEZI</name>
<proteinExistence type="predicted"/>
<keyword evidence="2" id="KW-1185">Reference proteome</keyword>
<feature type="non-terminal residue" evidence="1">
    <location>
        <position position="129"/>
    </location>
</feature>
<evidence type="ECO:0000313" key="2">
    <source>
        <dbReference type="Proteomes" id="UP001186974"/>
    </source>
</evidence>
<protein>
    <submittedName>
        <fullName evidence="1">Uncharacterized protein</fullName>
    </submittedName>
</protein>
<dbReference type="EMBL" id="JAWDJW010011149">
    <property type="protein sequence ID" value="KAK3045000.1"/>
    <property type="molecule type" value="Genomic_DNA"/>
</dbReference>
<sequence length="129" mass="13417">MGSYNPTNTALQPCPTVGQDWGATSSPLPPSANPQLCACMMASLTCTVKPSTDSDNYEDLFGQVCGYNDGRPCAGIAHNATTGTFGAYSMCNSTEQLSWAFNAYASSQSNRQQACDFDGAATTKASSSA</sequence>
<comment type="caution">
    <text evidence="1">The sequence shown here is derived from an EMBL/GenBank/DDBJ whole genome shotgun (WGS) entry which is preliminary data.</text>
</comment>